<dbReference type="InterPro" id="IPR048738">
    <property type="entry name" value="CEP104_Znf"/>
</dbReference>
<evidence type="ECO:0000256" key="1">
    <source>
        <dbReference type="SAM" id="MobiDB-lite"/>
    </source>
</evidence>
<dbReference type="EMBL" id="JAAECE010000006">
    <property type="protein sequence ID" value="KAF1800262.1"/>
    <property type="molecule type" value="Genomic_DNA"/>
</dbReference>
<organism evidence="4 5">
    <name type="scientific">Mucor circinelloides f. lusitanicus</name>
    <name type="common">Mucor racemosus var. lusitanicus</name>
    <dbReference type="NCBI Taxonomy" id="29924"/>
    <lineage>
        <taxon>Eukaryota</taxon>
        <taxon>Fungi</taxon>
        <taxon>Fungi incertae sedis</taxon>
        <taxon>Mucoromycota</taxon>
        <taxon>Mucoromycotina</taxon>
        <taxon>Mucoromycetes</taxon>
        <taxon>Mucorales</taxon>
        <taxon>Mucorineae</taxon>
        <taxon>Mucoraceae</taxon>
        <taxon>Mucor</taxon>
    </lineage>
</organism>
<comment type="caution">
    <text evidence="4">The sequence shown here is derived from an EMBL/GenBank/DDBJ whole genome shotgun (WGS) entry which is preliminary data.</text>
</comment>
<evidence type="ECO:0000259" key="2">
    <source>
        <dbReference type="Pfam" id="PF21038"/>
    </source>
</evidence>
<evidence type="ECO:0000313" key="5">
    <source>
        <dbReference type="Proteomes" id="UP000469890"/>
    </source>
</evidence>
<sequence>MGNNSLPYEVVHCSSWDDDYNPEQLVKSSPGNHQQVEPQQMKCKGWQTPKCPEYPQDLIIHLLSGASRISKVQILSHHFKIATRIDVYIGILKDPQDVLEDIAPDTPPSEDEDNMLIEFTRLGYVCFDNNARAQFRARELKSIKINADGEYVRLVIRNCHRNRLNTYNQVGILALNILGQPSHLIDKNDIMSSCNSNSNTNNNSSNMPQQSLFDDNSILSSSTRRTSVSSNQSQVNRLPTSSVAEMELQQWTAALLHAEEEAVRGEAYQTAKTYKYLGDKLERFTKILSDLEIGKRHAVESKDYDEAEKIKEDIKEIKQAADTMLKHAHICIEDGRVVHSDAAMDEDSDEKAVMHEPPSPLAQQQQQPFEFDQLSHPNATEDTVIDQEATDYIPPTTHTTASMMDPESIPEPIMDEERIPYTLPIEIFGEDTVACVLSIKAVCRKRGLTQIEQHMIQQAASQDVVHATLLMMQEAVMDSREAIVCHAMDVWHQAHHMGELADISYMERAFGGLLKRTSDSNVNIRQTATELVLVLVQDYPSLLQLYVCKPERIIHNHKEAKARVQLVETTVSKLQVSLQDAMSFVVVYLKHVHEDVRQAAVKLLVAIADQFGFHRVSTYIDESLKVSLADSVKKLVDKEPANFKKGSVTKDTLTELRALTVAPPQQPEKKTITRVKKSAVSSTNSPTAATTTTSKRSTPTHTSSSNKAVKKQQTTTRSTAKSTTTTTTTAPRERQKEKSVSSPAVSQQKSKQQQQQPEEAEEELNENSVCIFCDEVNPEFNEDTLIKHYYNTCPVLTNCPMCQIITEIPTLNEHMLEDCDRRHLIKKCTRCAQAIPVEQWLQHTLKQTCNGHVDQVQCPLCLIAIEPATDEGWKMHLMTGEGCPKLKQSRSPNKKKATSTTATAKTTSAASKRRTIKK</sequence>
<dbReference type="Pfam" id="PF21038">
    <property type="entry name" value="CEP104_N"/>
    <property type="match status" value="1"/>
</dbReference>
<feature type="compositionally biased region" description="Low complexity" evidence="1">
    <location>
        <begin position="740"/>
        <end position="757"/>
    </location>
</feature>
<evidence type="ECO:0008006" key="6">
    <source>
        <dbReference type="Google" id="ProtNLM"/>
    </source>
</evidence>
<protein>
    <recommendedName>
        <fullName evidence="6">TOG domain-containing protein</fullName>
    </recommendedName>
</protein>
<dbReference type="PANTHER" id="PTHR13371">
    <property type="entry name" value="GLYCINE-, GLUTAMATE-, THIENYLCYCLOHEXYLPIPERIDINE-BINDING PROTEIN"/>
    <property type="match status" value="1"/>
</dbReference>
<dbReference type="Gene3D" id="1.25.10.10">
    <property type="entry name" value="Leucine-rich Repeat Variant"/>
    <property type="match status" value="1"/>
</dbReference>
<dbReference type="AlphaFoldDB" id="A0A8H4BDI5"/>
<feature type="region of interest" description="Disordered" evidence="1">
    <location>
        <begin position="195"/>
        <end position="214"/>
    </location>
</feature>
<feature type="domain" description="Centrosomal protein CEP104 Zn finger" evidence="3">
    <location>
        <begin position="769"/>
        <end position="878"/>
    </location>
</feature>
<dbReference type="Pfam" id="PF21039">
    <property type="entry name" value="CEP104_ZnF"/>
    <property type="match status" value="1"/>
</dbReference>
<dbReference type="InterPro" id="IPR048739">
    <property type="entry name" value="CEP104_N"/>
</dbReference>
<feature type="region of interest" description="Disordered" evidence="1">
    <location>
        <begin position="884"/>
        <end position="918"/>
    </location>
</feature>
<evidence type="ECO:0000313" key="4">
    <source>
        <dbReference type="EMBL" id="KAF1800262.1"/>
    </source>
</evidence>
<dbReference type="InterPro" id="IPR011989">
    <property type="entry name" value="ARM-like"/>
</dbReference>
<feature type="compositionally biased region" description="Low complexity" evidence="1">
    <location>
        <begin position="195"/>
        <end position="206"/>
    </location>
</feature>
<feature type="region of interest" description="Disordered" evidence="1">
    <location>
        <begin position="662"/>
        <end position="761"/>
    </location>
</feature>
<dbReference type="InterPro" id="IPR016024">
    <property type="entry name" value="ARM-type_fold"/>
</dbReference>
<dbReference type="SUPFAM" id="SSF48371">
    <property type="entry name" value="ARM repeat"/>
    <property type="match status" value="1"/>
</dbReference>
<proteinExistence type="predicted"/>
<dbReference type="PANTHER" id="PTHR13371:SF0">
    <property type="entry name" value="CENTROSOMAL PROTEIN OF 104 KDA"/>
    <property type="match status" value="1"/>
</dbReference>
<dbReference type="InterPro" id="IPR052607">
    <property type="entry name" value="CEP104-like"/>
</dbReference>
<name>A0A8H4BDI5_MUCCL</name>
<dbReference type="GO" id="GO:0005929">
    <property type="term" value="C:cilium"/>
    <property type="evidence" value="ECO:0007669"/>
    <property type="project" value="TreeGrafter"/>
</dbReference>
<gene>
    <name evidence="4" type="ORF">FB192DRAFT_1331234</name>
</gene>
<dbReference type="Proteomes" id="UP000469890">
    <property type="component" value="Unassembled WGS sequence"/>
</dbReference>
<feature type="compositionally biased region" description="Low complexity" evidence="1">
    <location>
        <begin position="678"/>
        <end position="730"/>
    </location>
</feature>
<feature type="domain" description="Centrosomal protein CEP104 N-terminal" evidence="2">
    <location>
        <begin position="45"/>
        <end position="179"/>
    </location>
</feature>
<accession>A0A8H4BDI5</accession>
<feature type="compositionally biased region" description="Low complexity" evidence="1">
    <location>
        <begin position="898"/>
        <end position="910"/>
    </location>
</feature>
<dbReference type="Pfam" id="PF21040">
    <property type="entry name" value="CEP104-like_TOG"/>
    <property type="match status" value="1"/>
</dbReference>
<reference evidence="4 5" key="1">
    <citation type="submission" date="2019-09" db="EMBL/GenBank/DDBJ databases">
        <authorList>
            <consortium name="DOE Joint Genome Institute"/>
            <person name="Mondo S.J."/>
            <person name="Navarro-Mendoza M.I."/>
            <person name="Perez-Arques C."/>
            <person name="Panchal S."/>
            <person name="Nicolas F.E."/>
            <person name="Ganguly P."/>
            <person name="Pangilinan J."/>
            <person name="Grigoriev I."/>
            <person name="Heitman J."/>
            <person name="Sanya K."/>
            <person name="Garre V."/>
        </authorList>
    </citation>
    <scope>NUCLEOTIDE SEQUENCE [LARGE SCALE GENOMIC DNA]</scope>
    <source>
        <strain evidence="4 5">MU402</strain>
    </source>
</reference>
<evidence type="ECO:0000259" key="3">
    <source>
        <dbReference type="Pfam" id="PF21039"/>
    </source>
</evidence>